<keyword evidence="4" id="KW-1185">Reference proteome</keyword>
<dbReference type="Gene3D" id="3.30.420.10">
    <property type="entry name" value="Ribonuclease H-like superfamily/Ribonuclease H"/>
    <property type="match status" value="1"/>
</dbReference>
<dbReference type="AlphaFoldDB" id="A0A9X3YHD9"/>
<evidence type="ECO:0000259" key="2">
    <source>
        <dbReference type="PROSITE" id="PS51702"/>
    </source>
</evidence>
<name>A0A9X3YHD9_9GAMM</name>
<dbReference type="InterPro" id="IPR009061">
    <property type="entry name" value="DNA-bd_dom_put_sf"/>
</dbReference>
<dbReference type="SUPFAM" id="SSF46955">
    <property type="entry name" value="Putative DNA-binding domain"/>
    <property type="match status" value="1"/>
</dbReference>
<gene>
    <name evidence="3" type="ORF">OD750_006835</name>
</gene>
<sequence>MNITPEAWYSAAELAGLAGMPQTHSAVVRLAKREGWSSRSNAGRGGGLRYAITSLPAQTQRELRRQSALSAANTITSEAFAAGQSLARRSAIADIVDEKQRLRQVDAGAAKAAGLSGKSRDRMDAKLLLLMQLEQFAATHRMGICAAIDTFCAAYGTGELAVPAGIRDVIGADISAPTLRRWRRALRTQGAAALAGNYGNRAGSGTIESSPELLEFVVGMLVERPHINAKHVDRGLRARFGDSDTELPNLRTVQRFISSWKAKNAQAFLAIANPDAWKNRHMLAVGSADEGIDRLNQRWEFDSTPADVMLIDGRHTIIGVIDVWSRRALLYVAKVSSSAGVCQAIRRAILQWGVLETAKLDNGQDYVSHRVQRVFAALGVNVNLSAPFSPWQKPHIERFFHTFSHDVLELLPGFTGHNVAEAQALRASKSFAERLLTKNETVDINLTAAELQTFCDRWCRDIYATEPRHGLNGASVVERVAQWRGEVRRISDERALDLLLAEAPDGHGARSVTKKGLRVDGHYYAAPELGALVGERVQVMYDERDIGRIVVYHDDAFVCVAECPEILGVSRAEVAAIAKARQQEEIAAKRKALKGIARKANVQDIAYEILDAKQREANKVAMFPTPSVAHLTPAIEAARDAAQALDAVPATDAIGPTTLVHLEALRDVARADQAQDETAEDRFRRALTILMQADDPRSDIERAFLRRHIDSSEFKGRWSVFEDFGPSAFQLSDDYAVLLPDGAAFDRLRRARAQGENL</sequence>
<dbReference type="InterPro" id="IPR015378">
    <property type="entry name" value="Transposase-like_Mu_C"/>
</dbReference>
<dbReference type="Pfam" id="PF02316">
    <property type="entry name" value="HTH_Tnp_Mu_1"/>
    <property type="match status" value="1"/>
</dbReference>
<dbReference type="GO" id="GO:0015074">
    <property type="term" value="P:DNA integration"/>
    <property type="evidence" value="ECO:0007669"/>
    <property type="project" value="InterPro"/>
</dbReference>
<protein>
    <submittedName>
        <fullName evidence="3">Mu transposase C-terminal domain-containing protein</fullName>
    </submittedName>
</protein>
<dbReference type="InterPro" id="IPR009004">
    <property type="entry name" value="Transposase_Mu_C"/>
</dbReference>
<dbReference type="Gene3D" id="1.10.10.10">
    <property type="entry name" value="Winged helix-like DNA-binding domain superfamily/Winged helix DNA-binding domain"/>
    <property type="match status" value="1"/>
</dbReference>
<accession>A0A9X3YHD9</accession>
<dbReference type="EMBL" id="JAOVZO020000003">
    <property type="protein sequence ID" value="MDC8012261.1"/>
    <property type="molecule type" value="Genomic_DNA"/>
</dbReference>
<proteinExistence type="predicted"/>
<dbReference type="RefSeq" id="WP_263543535.1">
    <property type="nucleotide sequence ID" value="NZ_JAOVZO020000003.1"/>
</dbReference>
<dbReference type="InterPro" id="IPR036397">
    <property type="entry name" value="RNaseH_sf"/>
</dbReference>
<evidence type="ECO:0000259" key="1">
    <source>
        <dbReference type="PROSITE" id="PS50994"/>
    </source>
</evidence>
<dbReference type="PANTHER" id="PTHR35004:SF6">
    <property type="entry name" value="TRANSPOSASE"/>
    <property type="match status" value="1"/>
</dbReference>
<dbReference type="SUPFAM" id="SSF50610">
    <property type="entry name" value="mu transposase, C-terminal domain"/>
    <property type="match status" value="1"/>
</dbReference>
<organism evidence="3 4">
    <name type="scientific">Tahibacter soli</name>
    <dbReference type="NCBI Taxonomy" id="2983605"/>
    <lineage>
        <taxon>Bacteria</taxon>
        <taxon>Pseudomonadati</taxon>
        <taxon>Pseudomonadota</taxon>
        <taxon>Gammaproteobacteria</taxon>
        <taxon>Lysobacterales</taxon>
        <taxon>Rhodanobacteraceae</taxon>
        <taxon>Tahibacter</taxon>
    </lineage>
</organism>
<dbReference type="InterPro" id="IPR001584">
    <property type="entry name" value="Integrase_cat-core"/>
</dbReference>
<dbReference type="PROSITE" id="PS51702">
    <property type="entry name" value="HTH_MU"/>
    <property type="match status" value="1"/>
</dbReference>
<evidence type="ECO:0000313" key="4">
    <source>
        <dbReference type="Proteomes" id="UP001139971"/>
    </source>
</evidence>
<dbReference type="PROSITE" id="PS50994">
    <property type="entry name" value="INTEGRASE"/>
    <property type="match status" value="1"/>
</dbReference>
<evidence type="ECO:0000313" key="3">
    <source>
        <dbReference type="EMBL" id="MDC8012261.1"/>
    </source>
</evidence>
<dbReference type="InterPro" id="IPR012337">
    <property type="entry name" value="RNaseH-like_sf"/>
</dbReference>
<dbReference type="PANTHER" id="PTHR35004">
    <property type="entry name" value="TRANSPOSASE RV3428C-RELATED"/>
    <property type="match status" value="1"/>
</dbReference>
<dbReference type="GO" id="GO:0003677">
    <property type="term" value="F:DNA binding"/>
    <property type="evidence" value="ECO:0007669"/>
    <property type="project" value="InterPro"/>
</dbReference>
<dbReference type="SUPFAM" id="SSF53098">
    <property type="entry name" value="Ribonuclease H-like"/>
    <property type="match status" value="1"/>
</dbReference>
<feature type="domain" description="HTH Mu-type" evidence="2">
    <location>
        <begin position="5"/>
        <end position="71"/>
    </location>
</feature>
<dbReference type="Pfam" id="PF00665">
    <property type="entry name" value="rve"/>
    <property type="match status" value="1"/>
</dbReference>
<dbReference type="Proteomes" id="UP001139971">
    <property type="component" value="Unassembled WGS sequence"/>
</dbReference>
<reference evidence="3" key="1">
    <citation type="submission" date="2023-02" db="EMBL/GenBank/DDBJ databases">
        <title>Tahibacter soli sp. nov. isolated from soil.</title>
        <authorList>
            <person name="Baek J.H."/>
            <person name="Lee J.K."/>
            <person name="Choi D.G."/>
            <person name="Jeon C.O."/>
        </authorList>
    </citation>
    <scope>NUCLEOTIDE SEQUENCE</scope>
    <source>
        <strain evidence="3">BL</strain>
    </source>
</reference>
<dbReference type="InterPro" id="IPR003314">
    <property type="entry name" value="Mu-type_HTH"/>
</dbReference>
<comment type="caution">
    <text evidence="3">The sequence shown here is derived from an EMBL/GenBank/DDBJ whole genome shotgun (WGS) entry which is preliminary data.</text>
</comment>
<feature type="domain" description="Integrase catalytic" evidence="1">
    <location>
        <begin position="285"/>
        <end position="411"/>
    </location>
</feature>
<dbReference type="InterPro" id="IPR036388">
    <property type="entry name" value="WH-like_DNA-bd_sf"/>
</dbReference>
<dbReference type="Pfam" id="PF09299">
    <property type="entry name" value="Mu-transpos_C"/>
    <property type="match status" value="1"/>
</dbReference>